<dbReference type="Pfam" id="PF14534">
    <property type="entry name" value="DUF4440"/>
    <property type="match status" value="1"/>
</dbReference>
<dbReference type="InterPro" id="IPR032710">
    <property type="entry name" value="NTF2-like_dom_sf"/>
</dbReference>
<dbReference type="STRING" id="1029756.W911_08790"/>
<dbReference type="InterPro" id="IPR027843">
    <property type="entry name" value="DUF4440"/>
</dbReference>
<dbReference type="Gene3D" id="3.10.450.50">
    <property type="match status" value="1"/>
</dbReference>
<protein>
    <recommendedName>
        <fullName evidence="2">DUF4440 domain-containing protein</fullName>
    </recommendedName>
</protein>
<gene>
    <name evidence="3" type="ORF">W911_08790</name>
</gene>
<dbReference type="Proteomes" id="UP000018542">
    <property type="component" value="Chromosome"/>
</dbReference>
<evidence type="ECO:0000259" key="2">
    <source>
        <dbReference type="Pfam" id="PF14534"/>
    </source>
</evidence>
<keyword evidence="4" id="KW-1185">Reference proteome</keyword>
<dbReference type="RefSeq" id="WP_023787134.1">
    <property type="nucleotide sequence ID" value="NC_022997.1"/>
</dbReference>
<organism evidence="3 4">
    <name type="scientific">Hyphomicrobium nitrativorans NL23</name>
    <dbReference type="NCBI Taxonomy" id="1029756"/>
    <lineage>
        <taxon>Bacteria</taxon>
        <taxon>Pseudomonadati</taxon>
        <taxon>Pseudomonadota</taxon>
        <taxon>Alphaproteobacteria</taxon>
        <taxon>Hyphomicrobiales</taxon>
        <taxon>Hyphomicrobiaceae</taxon>
        <taxon>Hyphomicrobium</taxon>
    </lineage>
</organism>
<reference evidence="3 4" key="1">
    <citation type="journal article" date="2014" name="Genome Announc.">
        <title>Complete Genome Sequence of Hyphomicrobium nitrativorans Strain NL23, a Denitrifying Bacterium Isolated from Biofilm of a Methanol-Fed Denitrification System Treating Seawater at the Montreal Biodome.</title>
        <authorList>
            <person name="Martineau C."/>
            <person name="Villeneuve C."/>
            <person name="Mauffrey F."/>
            <person name="Villemur R."/>
        </authorList>
    </citation>
    <scope>NUCLEOTIDE SEQUENCE [LARGE SCALE GENOMIC DNA]</scope>
    <source>
        <strain evidence="3">NL23</strain>
    </source>
</reference>
<dbReference type="PATRIC" id="fig|1029756.8.peg.1835"/>
<dbReference type="AlphaFoldDB" id="V5SC59"/>
<sequence length="151" mass="16606">MRRGYLLKVIAVAVAFVGMPMGAHADGVAHPRDAADVLMRGMLTGDVNAVAALYTPNAVYLAPDSPMISGRDAIRGVYERHLSAGRSTIRFFDVKIDQAENRALVVWHWTSEIAREGAEVVRMDGRSMVYMVRSDSGWQISADMLQTLPSR</sequence>
<dbReference type="CDD" id="cd00531">
    <property type="entry name" value="NTF2_like"/>
    <property type="match status" value="1"/>
</dbReference>
<keyword evidence="1" id="KW-0732">Signal</keyword>
<accession>V5SC59</accession>
<feature type="signal peptide" evidence="1">
    <location>
        <begin position="1"/>
        <end position="25"/>
    </location>
</feature>
<evidence type="ECO:0000313" key="4">
    <source>
        <dbReference type="Proteomes" id="UP000018542"/>
    </source>
</evidence>
<evidence type="ECO:0000313" key="3">
    <source>
        <dbReference type="EMBL" id="AHB48471.1"/>
    </source>
</evidence>
<evidence type="ECO:0000256" key="1">
    <source>
        <dbReference type="SAM" id="SignalP"/>
    </source>
</evidence>
<name>V5SC59_9HYPH</name>
<dbReference type="EMBL" id="CP006912">
    <property type="protein sequence ID" value="AHB48471.1"/>
    <property type="molecule type" value="Genomic_DNA"/>
</dbReference>
<dbReference type="KEGG" id="hni:W911_08790"/>
<feature type="chain" id="PRO_5004740517" description="DUF4440 domain-containing protein" evidence="1">
    <location>
        <begin position="26"/>
        <end position="151"/>
    </location>
</feature>
<dbReference type="SUPFAM" id="SSF54427">
    <property type="entry name" value="NTF2-like"/>
    <property type="match status" value="1"/>
</dbReference>
<proteinExistence type="predicted"/>
<feature type="domain" description="DUF4440" evidence="2">
    <location>
        <begin position="38"/>
        <end position="140"/>
    </location>
</feature>
<dbReference type="OrthoDB" id="674363at2"/>
<dbReference type="HOGENOM" id="CLU_1728888_0_0_5"/>